<feature type="chain" id="PRO_5008628353" evidence="1">
    <location>
        <begin position="23"/>
        <end position="689"/>
    </location>
</feature>
<dbReference type="Pfam" id="PF26053">
    <property type="entry name" value="DUF8016"/>
    <property type="match status" value="1"/>
</dbReference>
<dbReference type="InterPro" id="IPR058329">
    <property type="entry name" value="Arp1_N"/>
</dbReference>
<dbReference type="STRING" id="1296096.A0A1B9I277"/>
<dbReference type="Pfam" id="PF01425">
    <property type="entry name" value="Amidase"/>
    <property type="match status" value="1"/>
</dbReference>
<evidence type="ECO:0000313" key="5">
    <source>
        <dbReference type="EMBL" id="WWC70328.1"/>
    </source>
</evidence>
<dbReference type="InterPro" id="IPR023631">
    <property type="entry name" value="Amidase_dom"/>
</dbReference>
<reference evidence="4" key="3">
    <citation type="submission" date="2016-07" db="EMBL/GenBank/DDBJ databases">
        <title>Evolution of pathogenesis and genome organization in the Tremellales.</title>
        <authorList>
            <person name="Cuomo C."/>
            <person name="Litvintseva A."/>
            <person name="Heitman J."/>
            <person name="Chen Y."/>
            <person name="Sun S."/>
            <person name="Springer D."/>
            <person name="Dromer F."/>
            <person name="Young S."/>
            <person name="Zeng Q."/>
            <person name="Chapman S."/>
            <person name="Gujja S."/>
            <person name="Saif S."/>
            <person name="Birren B."/>
        </authorList>
    </citation>
    <scope>NUCLEOTIDE SEQUENCE</scope>
    <source>
        <strain evidence="4">CBS 10737</strain>
    </source>
</reference>
<proteinExistence type="predicted"/>
<dbReference type="InterPro" id="IPR036928">
    <property type="entry name" value="AS_sf"/>
</dbReference>
<dbReference type="AlphaFoldDB" id="A0A1B9I277"/>
<dbReference type="OrthoDB" id="5423360at2759"/>
<reference evidence="5" key="4">
    <citation type="submission" date="2024-02" db="EMBL/GenBank/DDBJ databases">
        <title>Comparative genomics of Cryptococcus and Kwoniella reveals pathogenesis evolution and contrasting modes of karyotype evolution via chromosome fusion or intercentromeric recombination.</title>
        <authorList>
            <person name="Coelho M.A."/>
            <person name="David-Palma M."/>
            <person name="Shea T."/>
            <person name="Bowers K."/>
            <person name="McGinley-Smith S."/>
            <person name="Mohammad A.W."/>
            <person name="Gnirke A."/>
            <person name="Yurkov A.M."/>
            <person name="Nowrousian M."/>
            <person name="Sun S."/>
            <person name="Cuomo C.A."/>
            <person name="Heitman J."/>
        </authorList>
    </citation>
    <scope>NUCLEOTIDE SEQUENCE</scope>
    <source>
        <strain evidence="5">CBS 10737</strain>
    </source>
</reference>
<reference evidence="4" key="1">
    <citation type="submission" date="2013-07" db="EMBL/GenBank/DDBJ databases">
        <title>The Genome Sequence of Cryptococcus pinus CBS10737.</title>
        <authorList>
            <consortium name="The Broad Institute Genome Sequencing Platform"/>
            <person name="Cuomo C."/>
            <person name="Litvintseva A."/>
            <person name="Chen Y."/>
            <person name="Heitman J."/>
            <person name="Sun S."/>
            <person name="Springer D."/>
            <person name="Dromer F."/>
            <person name="Young S.K."/>
            <person name="Zeng Q."/>
            <person name="Gargeya S."/>
            <person name="Fitzgerald M."/>
            <person name="Abouelleil A."/>
            <person name="Alvarado L."/>
            <person name="Berlin A.M."/>
            <person name="Chapman S.B."/>
            <person name="Dewar J."/>
            <person name="Goldberg J."/>
            <person name="Griggs A."/>
            <person name="Gujja S."/>
            <person name="Hansen M."/>
            <person name="Howarth C."/>
            <person name="Imamovic A."/>
            <person name="Larimer J."/>
            <person name="McCowan C."/>
            <person name="Murphy C."/>
            <person name="Pearson M."/>
            <person name="Priest M."/>
            <person name="Roberts A."/>
            <person name="Saif S."/>
            <person name="Shea T."/>
            <person name="Sykes S."/>
            <person name="Wortman J."/>
            <person name="Nusbaum C."/>
            <person name="Birren B."/>
        </authorList>
    </citation>
    <scope>NUCLEOTIDE SEQUENCE [LARGE SCALE GENOMIC DNA]</scope>
    <source>
        <strain evidence="4">CBS 10737</strain>
    </source>
</reference>
<dbReference type="EMBL" id="CP144523">
    <property type="protein sequence ID" value="WWC70328.1"/>
    <property type="molecule type" value="Genomic_DNA"/>
</dbReference>
<feature type="domain" description="Amidase" evidence="2">
    <location>
        <begin position="273"/>
        <end position="441"/>
    </location>
</feature>
<dbReference type="KEGG" id="kpin:30172515"/>
<gene>
    <name evidence="4" type="ORF">I206_04146</name>
    <name evidence="5" type="ORF">I206_104278</name>
</gene>
<dbReference type="Proteomes" id="UP000094020">
    <property type="component" value="Chromosome 5"/>
</dbReference>
<feature type="domain" description="Scytalone dehydratase-like protein Arp1 N-terminal" evidence="3">
    <location>
        <begin position="90"/>
        <end position="212"/>
    </location>
</feature>
<protein>
    <submittedName>
        <fullName evidence="4">Uncharacterized protein</fullName>
    </submittedName>
</protein>
<evidence type="ECO:0000313" key="4">
    <source>
        <dbReference type="EMBL" id="OCF49624.1"/>
    </source>
</evidence>
<evidence type="ECO:0000259" key="3">
    <source>
        <dbReference type="Pfam" id="PF26053"/>
    </source>
</evidence>
<keyword evidence="6" id="KW-1185">Reference proteome</keyword>
<feature type="signal peptide" evidence="1">
    <location>
        <begin position="1"/>
        <end position="22"/>
    </location>
</feature>
<evidence type="ECO:0000256" key="1">
    <source>
        <dbReference type="SAM" id="SignalP"/>
    </source>
</evidence>
<accession>A0A1B9I277</accession>
<dbReference type="PANTHER" id="PTHR46310:SF7">
    <property type="entry name" value="AMIDASE 1"/>
    <property type="match status" value="1"/>
</dbReference>
<organism evidence="4">
    <name type="scientific">Kwoniella pini CBS 10737</name>
    <dbReference type="NCBI Taxonomy" id="1296096"/>
    <lineage>
        <taxon>Eukaryota</taxon>
        <taxon>Fungi</taxon>
        <taxon>Dikarya</taxon>
        <taxon>Basidiomycota</taxon>
        <taxon>Agaricomycotina</taxon>
        <taxon>Tremellomycetes</taxon>
        <taxon>Tremellales</taxon>
        <taxon>Cryptococcaceae</taxon>
        <taxon>Kwoniella</taxon>
    </lineage>
</organism>
<dbReference type="SUPFAM" id="SSF75304">
    <property type="entry name" value="Amidase signature (AS) enzymes"/>
    <property type="match status" value="1"/>
</dbReference>
<keyword evidence="1" id="KW-0732">Signal</keyword>
<sequence>MLKLFPSAHGLLFIAYLTTSTAVSHEGQIIVQSGNSDIFDSPTLFHQDHGTAISHEKKLFYDIDDIQYFTPYDHPIHTSNIDQTSEFGVDNCQPVVIIPISIPVEGIFTIQHLKPMVERYFSIDDVLTAGFFKHVMFYGESNEEEIPVEMSVLVYLMRQFKTEQITFNGKFTLNLPAPGIGLPSISIHKISSSFSKTRELGQGPYLMRYQDGVDFGGEIEFYPVFKLYSDYYKTFVNGIYPIRDGNETYKTLNKVDKYGNLLIPVPSRLCSENLDGPLRGDRMAVKDIYDIKGIPTSAGSRVFEALRGDVNVTASSVLKLDREGSVIVGKVKTTAPFSPRADQYQSCSYSSSGSACAVAAYDWLDFAIATDSGGSIRGPAGILGLYGNKPTRGLISMDGITPSFNWTDTPGILIRSPWKLKKVLEVWYGNSQANRRFNHLPKTLLVPTDDLGDLRHDIKKMVYNFLYDTERTFGMKVKMINQTDNYQHVHRNNKNMMTLRDFHRVNDAWSWKYLGKSIVEGYQHLNQGRFPPVGTNYMNSWKKSRENPWSNEDFVIMKNKQIVFSTWFNSIIGRDEETCSKSVYIEPMGLEYIPSYRESKLNYKNQTFLPYRKSPLYPTISASISGAPHYVVPIGQVSFKSTVSDKEEMQTISMSLMTYPGCDFMLLDFINKLAQVGILQEVKTGRTAF</sequence>
<name>A0A1B9I277_9TREE</name>
<evidence type="ECO:0000313" key="6">
    <source>
        <dbReference type="Proteomes" id="UP000094020"/>
    </source>
</evidence>
<evidence type="ECO:0000259" key="2">
    <source>
        <dbReference type="Pfam" id="PF01425"/>
    </source>
</evidence>
<dbReference type="GeneID" id="30172515"/>
<dbReference type="EMBL" id="KI894011">
    <property type="protein sequence ID" value="OCF49624.1"/>
    <property type="molecule type" value="Genomic_DNA"/>
</dbReference>
<reference evidence="5" key="2">
    <citation type="submission" date="2013-07" db="EMBL/GenBank/DDBJ databases">
        <authorList>
            <consortium name="The Broad Institute Genome Sequencing Platform"/>
            <person name="Cuomo C."/>
            <person name="Litvintseva A."/>
            <person name="Chen Y."/>
            <person name="Heitman J."/>
            <person name="Sun S."/>
            <person name="Springer D."/>
            <person name="Dromer F."/>
            <person name="Young S.K."/>
            <person name="Zeng Q."/>
            <person name="Gargeya S."/>
            <person name="Fitzgerald M."/>
            <person name="Abouelleil A."/>
            <person name="Alvarado L."/>
            <person name="Berlin A.M."/>
            <person name="Chapman S.B."/>
            <person name="Dewar J."/>
            <person name="Goldberg J."/>
            <person name="Griggs A."/>
            <person name="Gujja S."/>
            <person name="Hansen M."/>
            <person name="Howarth C."/>
            <person name="Imamovic A."/>
            <person name="Larimer J."/>
            <person name="McCowan C."/>
            <person name="Murphy C."/>
            <person name="Pearson M."/>
            <person name="Priest M."/>
            <person name="Roberts A."/>
            <person name="Saif S."/>
            <person name="Shea T."/>
            <person name="Sykes S."/>
            <person name="Wortman J."/>
            <person name="Nusbaum C."/>
            <person name="Birren B."/>
        </authorList>
    </citation>
    <scope>NUCLEOTIDE SEQUENCE</scope>
    <source>
        <strain evidence="5">CBS 10737</strain>
    </source>
</reference>
<dbReference type="Gene3D" id="3.90.1300.10">
    <property type="entry name" value="Amidase signature (AS) domain"/>
    <property type="match status" value="1"/>
</dbReference>
<dbReference type="PANTHER" id="PTHR46310">
    <property type="entry name" value="AMIDASE 1"/>
    <property type="match status" value="1"/>
</dbReference>
<dbReference type="RefSeq" id="XP_019010843.1">
    <property type="nucleotide sequence ID" value="XM_019155885.1"/>
</dbReference>